<keyword evidence="1" id="KW-1133">Transmembrane helix</keyword>
<comment type="caution">
    <text evidence="2">The sequence shown here is derived from an EMBL/GenBank/DDBJ whole genome shotgun (WGS) entry which is preliminary data.</text>
</comment>
<protein>
    <submittedName>
        <fullName evidence="2">Membrane protein</fullName>
    </submittedName>
</protein>
<dbReference type="Pfam" id="PF06961">
    <property type="entry name" value="DUF1294"/>
    <property type="match status" value="1"/>
</dbReference>
<feature type="transmembrane region" description="Helical" evidence="1">
    <location>
        <begin position="38"/>
        <end position="57"/>
    </location>
</feature>
<reference evidence="2 3" key="1">
    <citation type="journal article" date="2024" name="Int. J. Syst. Evol. Microbiol.">
        <title>Clostridium omnivorum sp. nov., isolated from anoxic soil under the treatment of reductive soil disinfestation.</title>
        <authorList>
            <person name="Ueki A."/>
            <person name="Tonouchi A."/>
            <person name="Kaku N."/>
            <person name="Honma S."/>
            <person name="Ueki K."/>
        </authorList>
    </citation>
    <scope>NUCLEOTIDE SEQUENCE [LARGE SCALE GENOMIC DNA]</scope>
    <source>
        <strain evidence="2 3">E14</strain>
    </source>
</reference>
<organism evidence="2 3">
    <name type="scientific">Clostridium omnivorum</name>
    <dbReference type="NCBI Taxonomy" id="1604902"/>
    <lineage>
        <taxon>Bacteria</taxon>
        <taxon>Bacillati</taxon>
        <taxon>Bacillota</taxon>
        <taxon>Clostridia</taxon>
        <taxon>Eubacteriales</taxon>
        <taxon>Clostridiaceae</taxon>
        <taxon>Clostridium</taxon>
    </lineage>
</organism>
<name>A0ABQ5N0Y8_9CLOT</name>
<gene>
    <name evidence="2" type="ORF">bsdE14_02520</name>
</gene>
<feature type="transmembrane region" description="Helical" evidence="1">
    <location>
        <begin position="69"/>
        <end position="87"/>
    </location>
</feature>
<sequence>MKYLIIYIFAINLYAVLIMYIDKQRAIKKKWRIPEARLIFIAVILGSLGIMSGMGLFHHKTKHPKFTVGVPLIIICQLLILFKLNLFKL</sequence>
<dbReference type="EMBL" id="BRXR01000001">
    <property type="protein sequence ID" value="GLC28842.1"/>
    <property type="molecule type" value="Genomic_DNA"/>
</dbReference>
<evidence type="ECO:0000313" key="2">
    <source>
        <dbReference type="EMBL" id="GLC28842.1"/>
    </source>
</evidence>
<accession>A0ABQ5N0Y8</accession>
<dbReference type="Proteomes" id="UP001208567">
    <property type="component" value="Unassembled WGS sequence"/>
</dbReference>
<evidence type="ECO:0000313" key="3">
    <source>
        <dbReference type="Proteomes" id="UP001208567"/>
    </source>
</evidence>
<proteinExistence type="predicted"/>
<feature type="transmembrane region" description="Helical" evidence="1">
    <location>
        <begin position="6"/>
        <end position="22"/>
    </location>
</feature>
<evidence type="ECO:0000256" key="1">
    <source>
        <dbReference type="SAM" id="Phobius"/>
    </source>
</evidence>
<keyword evidence="1" id="KW-0812">Transmembrane</keyword>
<dbReference type="InterPro" id="IPR010718">
    <property type="entry name" value="DUF1294"/>
</dbReference>
<keyword evidence="3" id="KW-1185">Reference proteome</keyword>
<keyword evidence="1" id="KW-0472">Membrane</keyword>